<evidence type="ECO:0000313" key="4">
    <source>
        <dbReference type="Proteomes" id="UP000549394"/>
    </source>
</evidence>
<keyword evidence="4" id="KW-1185">Reference proteome</keyword>
<dbReference type="EMBL" id="CAJFCJ010000023">
    <property type="protein sequence ID" value="CAD5124752.1"/>
    <property type="molecule type" value="Genomic_DNA"/>
</dbReference>
<feature type="coiled-coil region" evidence="1">
    <location>
        <begin position="148"/>
        <end position="178"/>
    </location>
</feature>
<keyword evidence="1" id="KW-0175">Coiled coil</keyword>
<reference evidence="3 4" key="1">
    <citation type="submission" date="2020-08" db="EMBL/GenBank/DDBJ databases">
        <authorList>
            <person name="Hejnol A."/>
        </authorList>
    </citation>
    <scope>NUCLEOTIDE SEQUENCE [LARGE SCALE GENOMIC DNA]</scope>
</reference>
<dbReference type="Proteomes" id="UP000549394">
    <property type="component" value="Unassembled WGS sequence"/>
</dbReference>
<feature type="region of interest" description="Disordered" evidence="2">
    <location>
        <begin position="124"/>
        <end position="145"/>
    </location>
</feature>
<dbReference type="Gene3D" id="1.10.10.2590">
    <property type="entry name" value="BEN domain"/>
    <property type="match status" value="1"/>
</dbReference>
<evidence type="ECO:0000256" key="1">
    <source>
        <dbReference type="SAM" id="Coils"/>
    </source>
</evidence>
<gene>
    <name evidence="3" type="ORF">DGYR_LOCUS12242</name>
</gene>
<comment type="caution">
    <text evidence="3">The sequence shown here is derived from an EMBL/GenBank/DDBJ whole genome shotgun (WGS) entry which is preliminary data.</text>
</comment>
<evidence type="ECO:0000313" key="3">
    <source>
        <dbReference type="EMBL" id="CAD5124752.1"/>
    </source>
</evidence>
<proteinExistence type="predicted"/>
<evidence type="ECO:0000256" key="2">
    <source>
        <dbReference type="SAM" id="MobiDB-lite"/>
    </source>
</evidence>
<name>A0A7I8W9G8_9ANNE</name>
<sequence>MVTVINRHTERENTKFRIKRLKPTKSTAKNVCSNLILKLDSLIKKQGCILSVSIVPGFKCNNHPHPQMYMRRSHENYSSFGIQESNSPKNSEELECVVHKFGLSEATNERVGIQEQTQVAENITNSEDLLEKEKTYDSGDSSSEGSIVEHLEKEIKELRREVKDLQVYKQRYQNLKVEKTTTNNSIYKIENKIDNSLIGKSIMEGEHMEMQQNEPPVHKHLKYAKSMIGTVILTESYPEIVMLEYDLAVASKIKSPTKMIRALIRAVFTRESLKNCSAKGEKSTLPALFEDGRKAVYMRVAKSFDITLAQFNAELNKLLNEMRSDLMESPKKKKAKKLPTGCSLKNDKSSINERNLDFQLGAVY</sequence>
<dbReference type="AlphaFoldDB" id="A0A7I8W9G8"/>
<feature type="coiled-coil region" evidence="1">
    <location>
        <begin position="301"/>
        <end position="328"/>
    </location>
</feature>
<organism evidence="3 4">
    <name type="scientific">Dimorphilus gyrociliatus</name>
    <dbReference type="NCBI Taxonomy" id="2664684"/>
    <lineage>
        <taxon>Eukaryota</taxon>
        <taxon>Metazoa</taxon>
        <taxon>Spiralia</taxon>
        <taxon>Lophotrochozoa</taxon>
        <taxon>Annelida</taxon>
        <taxon>Polychaeta</taxon>
        <taxon>Polychaeta incertae sedis</taxon>
        <taxon>Dinophilidae</taxon>
        <taxon>Dimorphilus</taxon>
    </lineage>
</organism>
<protein>
    <submittedName>
        <fullName evidence="3">DgyrCDS13019</fullName>
    </submittedName>
</protein>
<accession>A0A7I8W9G8</accession>